<evidence type="ECO:0000259" key="1">
    <source>
        <dbReference type="Pfam" id="PF02195"/>
    </source>
</evidence>
<dbReference type="CDD" id="cd16387">
    <property type="entry name" value="ParB_N_Srx"/>
    <property type="match status" value="1"/>
</dbReference>
<dbReference type="Gene3D" id="3.90.1530.10">
    <property type="entry name" value="Conserved hypothetical protein from pyrococcus furiosus pfu- 392566-001, ParB domain"/>
    <property type="match status" value="1"/>
</dbReference>
<name>A0A1I5R140_9FIRM</name>
<gene>
    <name evidence="2" type="ORF">SAMN04487928_10366</name>
</gene>
<feature type="domain" description="ParB-like N-terminal" evidence="1">
    <location>
        <begin position="82"/>
        <end position="129"/>
    </location>
</feature>
<dbReference type="OrthoDB" id="5431593at2"/>
<dbReference type="RefSeq" id="WP_074884039.1">
    <property type="nucleotide sequence ID" value="NZ_FOXO01000003.1"/>
</dbReference>
<dbReference type="InterPro" id="IPR003115">
    <property type="entry name" value="ParB_N"/>
</dbReference>
<dbReference type="Pfam" id="PF02195">
    <property type="entry name" value="ParB_N"/>
    <property type="match status" value="1"/>
</dbReference>
<sequence length="295" mass="34195">MASSNSFDQFISDEIEKGKGLYVPVKASRFERMFVKWHDCKELHPNPDDEFSDPAIGPSYRIIADYERKFRERLKMGEVPISEPLIVGKVHPEGYMLINGHHRWAAALKVEIKKVPIKIINMMSEEELQRIVESSQHDKRVTMDLDEVVFKSRWDNYIEKETGFHFGSRIKKKMMLGIPALFNYLTTHGYDIFVYSSEFYSIDDIRRYFNRFFVHVDGIITGTGKKNVKFSESQKTVMNLIKNKYAKTIHIDNDSVICTHSGTGDFEEYGLEVPGSLWSKKAIEIIEKIDAPHAE</sequence>
<keyword evidence="3" id="KW-1185">Reference proteome</keyword>
<proteinExistence type="predicted"/>
<accession>A0A1I5R140</accession>
<dbReference type="EMBL" id="FOXO01000003">
    <property type="protein sequence ID" value="SFP52238.1"/>
    <property type="molecule type" value="Genomic_DNA"/>
</dbReference>
<reference evidence="3" key="1">
    <citation type="submission" date="2016-10" db="EMBL/GenBank/DDBJ databases">
        <authorList>
            <person name="Varghese N."/>
            <person name="Submissions S."/>
        </authorList>
    </citation>
    <scope>NUCLEOTIDE SEQUENCE [LARGE SCALE GENOMIC DNA]</scope>
    <source>
        <strain evidence="3">P18</strain>
    </source>
</reference>
<protein>
    <submittedName>
        <fullName evidence="2">ParB-like nuclease domain-containing protein</fullName>
    </submittedName>
</protein>
<dbReference type="AlphaFoldDB" id="A0A1I5R140"/>
<dbReference type="InterPro" id="IPR036086">
    <property type="entry name" value="ParB/Sulfiredoxin_sf"/>
</dbReference>
<evidence type="ECO:0000313" key="3">
    <source>
        <dbReference type="Proteomes" id="UP000182624"/>
    </source>
</evidence>
<evidence type="ECO:0000313" key="2">
    <source>
        <dbReference type="EMBL" id="SFP52238.1"/>
    </source>
</evidence>
<dbReference type="SUPFAM" id="SSF110849">
    <property type="entry name" value="ParB/Sulfiredoxin"/>
    <property type="match status" value="1"/>
</dbReference>
<organism evidence="2 3">
    <name type="scientific">Butyrivibrio proteoclasticus</name>
    <dbReference type="NCBI Taxonomy" id="43305"/>
    <lineage>
        <taxon>Bacteria</taxon>
        <taxon>Bacillati</taxon>
        <taxon>Bacillota</taxon>
        <taxon>Clostridia</taxon>
        <taxon>Lachnospirales</taxon>
        <taxon>Lachnospiraceae</taxon>
        <taxon>Butyrivibrio</taxon>
    </lineage>
</organism>
<dbReference type="Proteomes" id="UP000182624">
    <property type="component" value="Unassembled WGS sequence"/>
</dbReference>